<dbReference type="Proteomes" id="UP000499080">
    <property type="component" value="Unassembled WGS sequence"/>
</dbReference>
<accession>A0A4Y2M636</accession>
<comment type="caution">
    <text evidence="1">The sequence shown here is derived from an EMBL/GenBank/DDBJ whole genome shotgun (WGS) entry which is preliminary data.</text>
</comment>
<dbReference type="AlphaFoldDB" id="A0A4Y2M636"/>
<evidence type="ECO:0000313" key="1">
    <source>
        <dbReference type="EMBL" id="GBN22159.1"/>
    </source>
</evidence>
<evidence type="ECO:0000313" key="2">
    <source>
        <dbReference type="Proteomes" id="UP000499080"/>
    </source>
</evidence>
<name>A0A4Y2M636_ARAVE</name>
<organism evidence="1 2">
    <name type="scientific">Araneus ventricosus</name>
    <name type="common">Orbweaver spider</name>
    <name type="synonym">Epeira ventricosa</name>
    <dbReference type="NCBI Taxonomy" id="182803"/>
    <lineage>
        <taxon>Eukaryota</taxon>
        <taxon>Metazoa</taxon>
        <taxon>Ecdysozoa</taxon>
        <taxon>Arthropoda</taxon>
        <taxon>Chelicerata</taxon>
        <taxon>Arachnida</taxon>
        <taxon>Araneae</taxon>
        <taxon>Araneomorphae</taxon>
        <taxon>Entelegynae</taxon>
        <taxon>Araneoidea</taxon>
        <taxon>Araneidae</taxon>
        <taxon>Araneus</taxon>
    </lineage>
</organism>
<proteinExistence type="predicted"/>
<reference evidence="1 2" key="1">
    <citation type="journal article" date="2019" name="Sci. Rep.">
        <title>Orb-weaving spider Araneus ventricosus genome elucidates the spidroin gene catalogue.</title>
        <authorList>
            <person name="Kono N."/>
            <person name="Nakamura H."/>
            <person name="Ohtoshi R."/>
            <person name="Moran D.A.P."/>
            <person name="Shinohara A."/>
            <person name="Yoshida Y."/>
            <person name="Fujiwara M."/>
            <person name="Mori M."/>
            <person name="Tomita M."/>
            <person name="Arakawa K."/>
        </authorList>
    </citation>
    <scope>NUCLEOTIDE SEQUENCE [LARGE SCALE GENOMIC DNA]</scope>
</reference>
<sequence>MDIPHPYTFVKFILKKKLQEDWQIYDVAYETVSRNRIRGFVPCVGTKRGDFETRTSVSENITVVRWVDNSAVTVASNCHGHFQLTKFQNSSTSGSE</sequence>
<dbReference type="EMBL" id="BGPR01006828">
    <property type="protein sequence ID" value="GBN22159.1"/>
    <property type="molecule type" value="Genomic_DNA"/>
</dbReference>
<gene>
    <name evidence="1" type="ORF">AVEN_206268_1</name>
</gene>
<keyword evidence="2" id="KW-1185">Reference proteome</keyword>
<evidence type="ECO:0008006" key="3">
    <source>
        <dbReference type="Google" id="ProtNLM"/>
    </source>
</evidence>
<protein>
    <recommendedName>
        <fullName evidence="3">PiggyBac transposable element-derived protein domain-containing protein</fullName>
    </recommendedName>
</protein>